<name>A0A9P4P7Z1_9PLEO</name>
<protein>
    <submittedName>
        <fullName evidence="2">Uncharacterized protein</fullName>
    </submittedName>
</protein>
<accession>A0A9P4P7Z1</accession>
<dbReference type="EMBL" id="MU001510">
    <property type="protein sequence ID" value="KAF2439141.1"/>
    <property type="molecule type" value="Genomic_DNA"/>
</dbReference>
<keyword evidence="3" id="KW-1185">Reference proteome</keyword>
<evidence type="ECO:0000313" key="3">
    <source>
        <dbReference type="Proteomes" id="UP000799764"/>
    </source>
</evidence>
<feature type="coiled-coil region" evidence="1">
    <location>
        <begin position="42"/>
        <end position="105"/>
    </location>
</feature>
<sequence length="144" mass="17000">MTSEYLDDGIISLPWTPTSSDLDELRDAIPQMDADFDTRKQIEQVEVSVNKANRELNDKISEMRQSFDKTQKQTNDYLIVVANHVQELHNRIEEQKQEIDSLHRRLIKFDEWKQVTSDWTYSIMRFLFGDEVMNDAPEVNDFEG</sequence>
<gene>
    <name evidence="2" type="ORF">P171DRAFT_525680</name>
</gene>
<evidence type="ECO:0000313" key="2">
    <source>
        <dbReference type="EMBL" id="KAF2439141.1"/>
    </source>
</evidence>
<organism evidence="2 3">
    <name type="scientific">Karstenula rhodostoma CBS 690.94</name>
    <dbReference type="NCBI Taxonomy" id="1392251"/>
    <lineage>
        <taxon>Eukaryota</taxon>
        <taxon>Fungi</taxon>
        <taxon>Dikarya</taxon>
        <taxon>Ascomycota</taxon>
        <taxon>Pezizomycotina</taxon>
        <taxon>Dothideomycetes</taxon>
        <taxon>Pleosporomycetidae</taxon>
        <taxon>Pleosporales</taxon>
        <taxon>Massarineae</taxon>
        <taxon>Didymosphaeriaceae</taxon>
        <taxon>Karstenula</taxon>
    </lineage>
</organism>
<evidence type="ECO:0000256" key="1">
    <source>
        <dbReference type="SAM" id="Coils"/>
    </source>
</evidence>
<dbReference type="OrthoDB" id="3768901at2759"/>
<dbReference type="Gene3D" id="6.10.140.1350">
    <property type="match status" value="1"/>
</dbReference>
<reference evidence="2" key="1">
    <citation type="journal article" date="2020" name="Stud. Mycol.">
        <title>101 Dothideomycetes genomes: a test case for predicting lifestyles and emergence of pathogens.</title>
        <authorList>
            <person name="Haridas S."/>
            <person name="Albert R."/>
            <person name="Binder M."/>
            <person name="Bloem J."/>
            <person name="Labutti K."/>
            <person name="Salamov A."/>
            <person name="Andreopoulos B."/>
            <person name="Baker S."/>
            <person name="Barry K."/>
            <person name="Bills G."/>
            <person name="Bluhm B."/>
            <person name="Cannon C."/>
            <person name="Castanera R."/>
            <person name="Culley D."/>
            <person name="Daum C."/>
            <person name="Ezra D."/>
            <person name="Gonzalez J."/>
            <person name="Henrissat B."/>
            <person name="Kuo A."/>
            <person name="Liang C."/>
            <person name="Lipzen A."/>
            <person name="Lutzoni F."/>
            <person name="Magnuson J."/>
            <person name="Mondo S."/>
            <person name="Nolan M."/>
            <person name="Ohm R."/>
            <person name="Pangilinan J."/>
            <person name="Park H.-J."/>
            <person name="Ramirez L."/>
            <person name="Alfaro M."/>
            <person name="Sun H."/>
            <person name="Tritt A."/>
            <person name="Yoshinaga Y."/>
            <person name="Zwiers L.-H."/>
            <person name="Turgeon B."/>
            <person name="Goodwin S."/>
            <person name="Spatafora J."/>
            <person name="Crous P."/>
            <person name="Grigoriev I."/>
        </authorList>
    </citation>
    <scope>NUCLEOTIDE SEQUENCE</scope>
    <source>
        <strain evidence="2">CBS 690.94</strain>
    </source>
</reference>
<dbReference type="Proteomes" id="UP000799764">
    <property type="component" value="Unassembled WGS sequence"/>
</dbReference>
<dbReference type="AlphaFoldDB" id="A0A9P4P7Z1"/>
<keyword evidence="1" id="KW-0175">Coiled coil</keyword>
<comment type="caution">
    <text evidence="2">The sequence shown here is derived from an EMBL/GenBank/DDBJ whole genome shotgun (WGS) entry which is preliminary data.</text>
</comment>
<proteinExistence type="predicted"/>